<evidence type="ECO:0000313" key="3">
    <source>
        <dbReference type="Proteomes" id="UP000267900"/>
    </source>
</evidence>
<dbReference type="EMBL" id="CP034587">
    <property type="protein sequence ID" value="AZQ70215.1"/>
    <property type="molecule type" value="Genomic_DNA"/>
</dbReference>
<gene>
    <name evidence="2" type="ORF">EKH77_02390</name>
</gene>
<name>A0A3S9PCV5_STRLT</name>
<dbReference type="OrthoDB" id="4206787at2"/>
<sequence length="244" mass="25877">MRRRALRTGLAVAVLAGSALAPTTAFAAGSHSARTASSADPSTARCTVVKEDSVGAGTGIRMTMSPQGPSVTFFDEGDRSPITRLGTLDRSRPALPQSAGIEEEILSPYGSAPQLLTKTQGGAAQYDLVAFPRMPKGCSVDKALVIEQCTVVKRQDIGAGTEARMTTSPNGPSVEFYDWADSSRITRLGTLDRAHPKLPDSAGIYEEIEGPESWTPRLKSKTEGGSIGYVFFDFAKMPKGCPLH</sequence>
<dbReference type="AlphaFoldDB" id="A0A3S9PCV5"/>
<organism evidence="2 3">
    <name type="scientific">Streptomyces luteoverticillatus</name>
    <name type="common">Streptoverticillium luteoverticillatus</name>
    <dbReference type="NCBI Taxonomy" id="66425"/>
    <lineage>
        <taxon>Bacteria</taxon>
        <taxon>Bacillati</taxon>
        <taxon>Actinomycetota</taxon>
        <taxon>Actinomycetes</taxon>
        <taxon>Kitasatosporales</taxon>
        <taxon>Streptomycetaceae</taxon>
        <taxon>Streptomyces</taxon>
    </lineage>
</organism>
<evidence type="ECO:0000313" key="2">
    <source>
        <dbReference type="EMBL" id="AZQ70215.1"/>
    </source>
</evidence>
<proteinExistence type="predicted"/>
<feature type="chain" id="PRO_5019081925" description="Secreted protein" evidence="1">
    <location>
        <begin position="28"/>
        <end position="244"/>
    </location>
</feature>
<evidence type="ECO:0000256" key="1">
    <source>
        <dbReference type="SAM" id="SignalP"/>
    </source>
</evidence>
<evidence type="ECO:0008006" key="4">
    <source>
        <dbReference type="Google" id="ProtNLM"/>
    </source>
</evidence>
<protein>
    <recommendedName>
        <fullName evidence="4">Secreted protein</fullName>
    </recommendedName>
</protein>
<dbReference type="RefSeq" id="WP_126912780.1">
    <property type="nucleotide sequence ID" value="NZ_CP034587.1"/>
</dbReference>
<keyword evidence="1" id="KW-0732">Signal</keyword>
<keyword evidence="3" id="KW-1185">Reference proteome</keyword>
<reference evidence="2 3" key="1">
    <citation type="submission" date="2018-12" db="EMBL/GenBank/DDBJ databases">
        <title>The whole draft genome of Streptomyce luteoverticillatus CGMCC 15060.</title>
        <authorList>
            <person name="Feng Z."/>
            <person name="Chen G."/>
            <person name="Zhang J."/>
            <person name="Zhu H."/>
            <person name="Yu X."/>
            <person name="Zhang W."/>
            <person name="Zhang X."/>
        </authorList>
    </citation>
    <scope>NUCLEOTIDE SEQUENCE [LARGE SCALE GENOMIC DNA]</scope>
    <source>
        <strain evidence="2 3">CGMCC 15060</strain>
    </source>
</reference>
<feature type="signal peptide" evidence="1">
    <location>
        <begin position="1"/>
        <end position="27"/>
    </location>
</feature>
<accession>A0A3S9PCV5</accession>
<dbReference type="Proteomes" id="UP000267900">
    <property type="component" value="Chromosome"/>
</dbReference>